<organism evidence="4 5">
    <name type="scientific">Dreissena polymorpha</name>
    <name type="common">Zebra mussel</name>
    <name type="synonym">Mytilus polymorpha</name>
    <dbReference type="NCBI Taxonomy" id="45954"/>
    <lineage>
        <taxon>Eukaryota</taxon>
        <taxon>Metazoa</taxon>
        <taxon>Spiralia</taxon>
        <taxon>Lophotrochozoa</taxon>
        <taxon>Mollusca</taxon>
        <taxon>Bivalvia</taxon>
        <taxon>Autobranchia</taxon>
        <taxon>Heteroconchia</taxon>
        <taxon>Euheterodonta</taxon>
        <taxon>Imparidentia</taxon>
        <taxon>Neoheterodontei</taxon>
        <taxon>Myida</taxon>
        <taxon>Dreissenoidea</taxon>
        <taxon>Dreissenidae</taxon>
        <taxon>Dreissena</taxon>
    </lineage>
</organism>
<name>A0A9D4DII6_DREPO</name>
<feature type="region of interest" description="Disordered" evidence="1">
    <location>
        <begin position="383"/>
        <end position="468"/>
    </location>
</feature>
<evidence type="ECO:0000256" key="3">
    <source>
        <dbReference type="SAM" id="SignalP"/>
    </source>
</evidence>
<proteinExistence type="predicted"/>
<accession>A0A9D4DII6</accession>
<protein>
    <submittedName>
        <fullName evidence="4">Uncharacterized protein</fullName>
    </submittedName>
</protein>
<reference evidence="4" key="1">
    <citation type="journal article" date="2019" name="bioRxiv">
        <title>The Genome of the Zebra Mussel, Dreissena polymorpha: A Resource for Invasive Species Research.</title>
        <authorList>
            <person name="McCartney M.A."/>
            <person name="Auch B."/>
            <person name="Kono T."/>
            <person name="Mallez S."/>
            <person name="Zhang Y."/>
            <person name="Obille A."/>
            <person name="Becker A."/>
            <person name="Abrahante J.E."/>
            <person name="Garbe J."/>
            <person name="Badalamenti J.P."/>
            <person name="Herman A."/>
            <person name="Mangelson H."/>
            <person name="Liachko I."/>
            <person name="Sullivan S."/>
            <person name="Sone E.D."/>
            <person name="Koren S."/>
            <person name="Silverstein K.A.T."/>
            <person name="Beckman K.B."/>
            <person name="Gohl D.M."/>
        </authorList>
    </citation>
    <scope>NUCLEOTIDE SEQUENCE</scope>
    <source>
        <strain evidence="4">Duluth1</strain>
        <tissue evidence="4">Whole animal</tissue>
    </source>
</reference>
<feature type="chain" id="PRO_5038365699" evidence="3">
    <location>
        <begin position="23"/>
        <end position="468"/>
    </location>
</feature>
<feature type="transmembrane region" description="Helical" evidence="2">
    <location>
        <begin position="292"/>
        <end position="315"/>
    </location>
</feature>
<evidence type="ECO:0000313" key="5">
    <source>
        <dbReference type="Proteomes" id="UP000828390"/>
    </source>
</evidence>
<feature type="compositionally biased region" description="Gly residues" evidence="1">
    <location>
        <begin position="165"/>
        <end position="177"/>
    </location>
</feature>
<dbReference type="AlphaFoldDB" id="A0A9D4DII6"/>
<comment type="caution">
    <text evidence="4">The sequence shown here is derived from an EMBL/GenBank/DDBJ whole genome shotgun (WGS) entry which is preliminary data.</text>
</comment>
<feature type="region of interest" description="Disordered" evidence="1">
    <location>
        <begin position="160"/>
        <end position="192"/>
    </location>
</feature>
<dbReference type="Proteomes" id="UP000828390">
    <property type="component" value="Unassembled WGS sequence"/>
</dbReference>
<keyword evidence="2" id="KW-0472">Membrane</keyword>
<feature type="compositionally biased region" description="Low complexity" evidence="1">
    <location>
        <begin position="178"/>
        <end position="192"/>
    </location>
</feature>
<sequence>VQYVRVLGLTLLCLVSIHRCSAICEGRGTRLTLFCFHSQVQYVRVGGLALLCLVSIHRCSAVCEGRRSHSVLCPFTGLVCEGRMSHSVLFPFTGAVQYVRVVQLSLLCLASIHRFSAVCEGRRTLLTLSCFHSQVKYVRVVELSLLCLVSIHRCSSVCEGRRGRGGGSRIGSRGGFGSSSYRSYQSGSSGSTRVRVRYSGPSYMRGSWQTAAAMGTVYGLSSYRQRSLYYRYPDREPTICYNEVNLKNSTFGYFVCPETNMTDSFDKCCGDSNEQRCCEPMVYTRESKQANMVVIVVGVIVGCVVVAVIIYIVIVRRRRAARQGKVIQKQQSNVEGSIPLNPYTNQTQHPAGPGGFMGTPSVPGFGEGNGIAHGQNCDYAANSQPGYPAYPPPNKPEGFEDIGKSALPEGEVSGPAPFQPYSYPPPPPGASYQPPTMGIGYDQQGVNPQYPNAPPPPYSGINVALSVS</sequence>
<keyword evidence="2" id="KW-0812">Transmembrane</keyword>
<dbReference type="EMBL" id="JAIWYP010000010">
    <property type="protein sequence ID" value="KAH3748219.1"/>
    <property type="molecule type" value="Genomic_DNA"/>
</dbReference>
<keyword evidence="5" id="KW-1185">Reference proteome</keyword>
<evidence type="ECO:0000313" key="4">
    <source>
        <dbReference type="EMBL" id="KAH3748219.1"/>
    </source>
</evidence>
<gene>
    <name evidence="4" type="ORF">DPMN_182657</name>
</gene>
<keyword evidence="3" id="KW-0732">Signal</keyword>
<feature type="non-terminal residue" evidence="4">
    <location>
        <position position="468"/>
    </location>
</feature>
<evidence type="ECO:0000256" key="2">
    <source>
        <dbReference type="SAM" id="Phobius"/>
    </source>
</evidence>
<reference evidence="4" key="2">
    <citation type="submission" date="2020-11" db="EMBL/GenBank/DDBJ databases">
        <authorList>
            <person name="McCartney M.A."/>
            <person name="Auch B."/>
            <person name="Kono T."/>
            <person name="Mallez S."/>
            <person name="Becker A."/>
            <person name="Gohl D.M."/>
            <person name="Silverstein K.A.T."/>
            <person name="Koren S."/>
            <person name="Bechman K.B."/>
            <person name="Herman A."/>
            <person name="Abrahante J.E."/>
            <person name="Garbe J."/>
        </authorList>
    </citation>
    <scope>NUCLEOTIDE SEQUENCE</scope>
    <source>
        <strain evidence="4">Duluth1</strain>
        <tissue evidence="4">Whole animal</tissue>
    </source>
</reference>
<feature type="region of interest" description="Disordered" evidence="1">
    <location>
        <begin position="337"/>
        <end position="369"/>
    </location>
</feature>
<evidence type="ECO:0000256" key="1">
    <source>
        <dbReference type="SAM" id="MobiDB-lite"/>
    </source>
</evidence>
<keyword evidence="2" id="KW-1133">Transmembrane helix</keyword>
<feature type="signal peptide" evidence="3">
    <location>
        <begin position="1"/>
        <end position="22"/>
    </location>
</feature>